<name>A0A0P1BPD5_9BASI</name>
<accession>A0A0P1BPD5</accession>
<dbReference type="SUPFAM" id="SSF53067">
    <property type="entry name" value="Actin-like ATPase domain"/>
    <property type="match status" value="2"/>
</dbReference>
<sequence length="487" mass="52031">MPGVYGGDDVSAIVIDAGSSTMRFGWAGDDAPRAVVPSTYSWLPDPNEERQASPKSTADGDAMDVDAADASNGNATGNGRVNGGAPLINGKRKQLPEKYSLDKGQRRRRFVGEASNAWREGAEVDTPFTDGTLASPAAYLAIAQHALTGLMGADVCEHPLLLSEPAWATKESREEMIELAFEALEAPAFYLANSTVLSSFAAGKPTSLVLDVGATHASAIPVVDGFVLRKGVRRSAGLGGDAVSRALLYDLSTSAPQQTPRAGGLVNIVPQYLVRSKTVVGPGKASQAILRQRPASESYRHLTNYRVLHEAKETLAQVLEMGWEDGQASIRPNRPFEFPDGYVDTFGIERFRAPEVMFSPQKLWGDKPGVLPAPTSGTSSLLSIPQLVLDAINSTDVDSRPALFGNVVCVGGGSCIPGFNDRLSYELSVAAPSQKIKIHSPGNTVERRFSSWLGGSILASLGTFHQLWISKQEYEEHGAAIVHSRCR</sequence>
<dbReference type="Proteomes" id="UP000054845">
    <property type="component" value="Unassembled WGS sequence"/>
</dbReference>
<evidence type="ECO:0000313" key="4">
    <source>
        <dbReference type="Proteomes" id="UP000054845"/>
    </source>
</evidence>
<dbReference type="PROSITE" id="PS00432">
    <property type="entry name" value="ACTINS_2"/>
    <property type="match status" value="1"/>
</dbReference>
<dbReference type="Pfam" id="PF00022">
    <property type="entry name" value="Actin"/>
    <property type="match status" value="1"/>
</dbReference>
<dbReference type="EMBL" id="CCYA01000270">
    <property type="protein sequence ID" value="CEH18275.1"/>
    <property type="molecule type" value="Genomic_DNA"/>
</dbReference>
<dbReference type="PANTHER" id="PTHR11937">
    <property type="entry name" value="ACTIN"/>
    <property type="match status" value="1"/>
</dbReference>
<feature type="region of interest" description="Disordered" evidence="2">
    <location>
        <begin position="37"/>
        <end position="97"/>
    </location>
</feature>
<dbReference type="CDD" id="cd13395">
    <property type="entry name" value="ASKHA_NBD_Arp4_ACTL6-like"/>
    <property type="match status" value="1"/>
</dbReference>
<proteinExistence type="inferred from homology"/>
<evidence type="ECO:0000256" key="1">
    <source>
        <dbReference type="RuleBase" id="RU000487"/>
    </source>
</evidence>
<evidence type="ECO:0000256" key="2">
    <source>
        <dbReference type="SAM" id="MobiDB-lite"/>
    </source>
</evidence>
<dbReference type="AlphaFoldDB" id="A0A0P1BPD5"/>
<dbReference type="InterPro" id="IPR004001">
    <property type="entry name" value="Actin_CS"/>
</dbReference>
<dbReference type="Gene3D" id="3.30.420.40">
    <property type="match status" value="3"/>
</dbReference>
<reference evidence="4" key="1">
    <citation type="submission" date="2014-09" db="EMBL/GenBank/DDBJ databases">
        <authorList>
            <person name="Sharma Rahul"/>
            <person name="Thines Marco"/>
        </authorList>
    </citation>
    <scope>NUCLEOTIDE SEQUENCE [LARGE SCALE GENOMIC DNA]</scope>
</reference>
<dbReference type="FunFam" id="3.30.420.40:FF:000058">
    <property type="entry name" value="Putative actin-related protein 5"/>
    <property type="match status" value="1"/>
</dbReference>
<keyword evidence="4" id="KW-1185">Reference proteome</keyword>
<dbReference type="OrthoDB" id="5132116at2759"/>
<organism evidence="3 4">
    <name type="scientific">Ceraceosorus bombacis</name>
    <dbReference type="NCBI Taxonomy" id="401625"/>
    <lineage>
        <taxon>Eukaryota</taxon>
        <taxon>Fungi</taxon>
        <taxon>Dikarya</taxon>
        <taxon>Basidiomycota</taxon>
        <taxon>Ustilaginomycotina</taxon>
        <taxon>Exobasidiomycetes</taxon>
        <taxon>Ceraceosorales</taxon>
        <taxon>Ceraceosoraceae</taxon>
        <taxon>Ceraceosorus</taxon>
    </lineage>
</organism>
<dbReference type="Gene3D" id="3.90.640.10">
    <property type="entry name" value="Actin, Chain A, domain 4"/>
    <property type="match status" value="1"/>
</dbReference>
<evidence type="ECO:0000313" key="3">
    <source>
        <dbReference type="EMBL" id="CEH18275.1"/>
    </source>
</evidence>
<dbReference type="InterPro" id="IPR043129">
    <property type="entry name" value="ATPase_NBD"/>
</dbReference>
<dbReference type="SMART" id="SM00268">
    <property type="entry name" value="ACTIN"/>
    <property type="match status" value="1"/>
</dbReference>
<comment type="similarity">
    <text evidence="1">Belongs to the actin family.</text>
</comment>
<protein>
    <submittedName>
        <fullName evidence="3">Related to act1-actin</fullName>
    </submittedName>
</protein>
<dbReference type="STRING" id="401625.A0A0P1BPD5"/>
<dbReference type="InterPro" id="IPR004000">
    <property type="entry name" value="Actin"/>
</dbReference>